<organism evidence="2 3">
    <name type="scientific">Xylanibacter muris</name>
    <dbReference type="NCBI Taxonomy" id="2736290"/>
    <lineage>
        <taxon>Bacteria</taxon>
        <taxon>Pseudomonadati</taxon>
        <taxon>Bacteroidota</taxon>
        <taxon>Bacteroidia</taxon>
        <taxon>Bacteroidales</taxon>
        <taxon>Prevotellaceae</taxon>
        <taxon>Xylanibacter</taxon>
    </lineage>
</organism>
<name>A0ABX2AMU9_9BACT</name>
<comment type="caution">
    <text evidence="2">The sequence shown here is derived from an EMBL/GenBank/DDBJ whole genome shotgun (WGS) entry which is preliminary data.</text>
</comment>
<dbReference type="InterPro" id="IPR036737">
    <property type="entry name" value="OmpA-like_sf"/>
</dbReference>
<dbReference type="InterPro" id="IPR024480">
    <property type="entry name" value="DUF3868"/>
</dbReference>
<dbReference type="Gene3D" id="3.30.1330.60">
    <property type="entry name" value="OmpA-like domain"/>
    <property type="match status" value="1"/>
</dbReference>
<reference evidence="2 3" key="1">
    <citation type="submission" date="2020-05" db="EMBL/GenBank/DDBJ databases">
        <title>Distinct polysaccharide utilization as determinants for interspecies competition between intestinal Prevotella spp.</title>
        <authorList>
            <person name="Galvez E.J.C."/>
            <person name="Iljazovic A."/>
            <person name="Strowig T."/>
        </authorList>
    </citation>
    <scope>NUCLEOTIDE SEQUENCE [LARGE SCALE GENOMIC DNA]</scope>
    <source>
        <strain evidence="2 3">PMUR</strain>
    </source>
</reference>
<dbReference type="Gene3D" id="1.25.40.10">
    <property type="entry name" value="Tetratricopeptide repeat domain"/>
    <property type="match status" value="1"/>
</dbReference>
<protein>
    <submittedName>
        <fullName evidence="2">DUF3868 domain-containing protein</fullName>
    </submittedName>
</protein>
<dbReference type="EMBL" id="JABKKF010000009">
    <property type="protein sequence ID" value="NPD92551.1"/>
    <property type="molecule type" value="Genomic_DNA"/>
</dbReference>
<dbReference type="InterPro" id="IPR011990">
    <property type="entry name" value="TPR-like_helical_dom_sf"/>
</dbReference>
<dbReference type="SUPFAM" id="SSF48452">
    <property type="entry name" value="TPR-like"/>
    <property type="match status" value="1"/>
</dbReference>
<accession>A0ABX2AMU9</accession>
<dbReference type="Proteomes" id="UP000714420">
    <property type="component" value="Unassembled WGS sequence"/>
</dbReference>
<evidence type="ECO:0000259" key="1">
    <source>
        <dbReference type="Pfam" id="PF12984"/>
    </source>
</evidence>
<keyword evidence="3" id="KW-1185">Reference proteome</keyword>
<evidence type="ECO:0000313" key="3">
    <source>
        <dbReference type="Proteomes" id="UP000714420"/>
    </source>
</evidence>
<proteinExistence type="predicted"/>
<gene>
    <name evidence="2" type="ORF">HPS56_09405</name>
</gene>
<feature type="domain" description="DUF3868" evidence="1">
    <location>
        <begin position="4"/>
        <end position="70"/>
    </location>
</feature>
<dbReference type="Pfam" id="PF12984">
    <property type="entry name" value="DUF3868"/>
    <property type="match status" value="1"/>
</dbReference>
<sequence>MAGNIKVSNVSKLRSGGKMFISMDMDLSRVKVKSNMEEMVTPVISNGIDSVLLQSVVVAGRNRYYHFLRKNHSLPDSASMLYRDNAEVKNIRYNVTVPYEPWMATASLDARWERGGCCAEPERGRISICNLEPRKFVPNLIYVTPKAQEVKEDSAERTAHIIFIVDKTNIDYTRPQNLVELERIRRTIDSLKSDKDYTVTSLTVKGYASPESPYSHNTYLANGRTETLKRYIVEHCGFPYGMVRTEAEPEDWAGLEKYVEGSFLENRDGILALIRAGMDPDRKEALIKKAYPDDYRFLLKNVYPGLRRSEYKVRYRIRKFTDIEEIKRLLKTEPRKLSLNEMYLAAQDMRPGSEEFINTFRVAVAMYPGDPVANINAANAAMAARDMKAAGRYLEKAGNSPEALYAKGMHAAMTDRYDEAIVLFREAANAGMAGAEEALKQVEELKEYNKDFNE</sequence>
<evidence type="ECO:0000313" key="2">
    <source>
        <dbReference type="EMBL" id="NPD92551.1"/>
    </source>
</evidence>